<dbReference type="AlphaFoldDB" id="A0A2H0D0L1"/>
<proteinExistence type="inferred from homology"/>
<accession>A0A2H0D0L1</accession>
<dbReference type="Pfam" id="PF00266">
    <property type="entry name" value="Aminotran_5"/>
    <property type="match status" value="1"/>
</dbReference>
<comment type="cofactor">
    <cofactor evidence="1">
        <name>pyridoxal 5'-phosphate</name>
        <dbReference type="ChEBI" id="CHEBI:597326"/>
    </cofactor>
</comment>
<dbReference type="InterPro" id="IPR015424">
    <property type="entry name" value="PyrdxlP-dep_Trfase"/>
</dbReference>
<evidence type="ECO:0000313" key="6">
    <source>
        <dbReference type="Proteomes" id="UP000230159"/>
    </source>
</evidence>
<dbReference type="SUPFAM" id="SSF53383">
    <property type="entry name" value="PLP-dependent transferases"/>
    <property type="match status" value="1"/>
</dbReference>
<reference evidence="5 6" key="1">
    <citation type="submission" date="2017-09" db="EMBL/GenBank/DDBJ databases">
        <title>Depth-based differentiation of microbial function through sediment-hosted aquifers and enrichment of novel symbionts in the deep terrestrial subsurface.</title>
        <authorList>
            <person name="Probst A.J."/>
            <person name="Ladd B."/>
            <person name="Jarett J.K."/>
            <person name="Geller-Mcgrath D.E."/>
            <person name="Sieber C.M."/>
            <person name="Emerson J.B."/>
            <person name="Anantharaman K."/>
            <person name="Thomas B.C."/>
            <person name="Malmstrom R."/>
            <person name="Stieglmeier M."/>
            <person name="Klingl A."/>
            <person name="Woyke T."/>
            <person name="Ryan C.M."/>
            <person name="Banfield J.F."/>
        </authorList>
    </citation>
    <scope>NUCLEOTIDE SEQUENCE [LARGE SCALE GENOMIC DNA]</scope>
    <source>
        <strain evidence="5">CG22_combo_CG10-13_8_21_14_all_39_9</strain>
    </source>
</reference>
<feature type="non-terminal residue" evidence="5">
    <location>
        <position position="49"/>
    </location>
</feature>
<dbReference type="Gene3D" id="3.40.640.10">
    <property type="entry name" value="Type I PLP-dependent aspartate aminotransferase-like (Major domain)"/>
    <property type="match status" value="1"/>
</dbReference>
<evidence type="ECO:0000259" key="4">
    <source>
        <dbReference type="Pfam" id="PF00266"/>
    </source>
</evidence>
<dbReference type="EMBL" id="PCTN01000148">
    <property type="protein sequence ID" value="PIP75499.1"/>
    <property type="molecule type" value="Genomic_DNA"/>
</dbReference>
<feature type="non-terminal residue" evidence="5">
    <location>
        <position position="1"/>
    </location>
</feature>
<evidence type="ECO:0000313" key="5">
    <source>
        <dbReference type="EMBL" id="PIP75499.1"/>
    </source>
</evidence>
<dbReference type="GO" id="GO:0031071">
    <property type="term" value="F:cysteine desulfurase activity"/>
    <property type="evidence" value="ECO:0007669"/>
    <property type="project" value="UniProtKB-EC"/>
</dbReference>
<comment type="similarity">
    <text evidence="2">Belongs to the class-V pyridoxal-phosphate-dependent aminotransferase family. NifS/IscS subfamily.</text>
</comment>
<comment type="caution">
    <text evidence="5">The sequence shown here is derived from an EMBL/GenBank/DDBJ whole genome shotgun (WGS) entry which is preliminary data.</text>
</comment>
<feature type="domain" description="Aminotransferase class V" evidence="4">
    <location>
        <begin position="2"/>
        <end position="49"/>
    </location>
</feature>
<evidence type="ECO:0000256" key="2">
    <source>
        <dbReference type="ARBA" id="ARBA00006490"/>
    </source>
</evidence>
<gene>
    <name evidence="5" type="ORF">COW86_03420</name>
</gene>
<sequence>GKLVRESGKALFHVDACQATEYLDMNVNHLGVDLLTFNGSKIYGPKGVG</sequence>
<comment type="catalytic activity">
    <reaction evidence="3">
        <text>(sulfur carrier)-H + L-cysteine = (sulfur carrier)-SH + L-alanine</text>
        <dbReference type="Rhea" id="RHEA:43892"/>
        <dbReference type="Rhea" id="RHEA-COMP:14737"/>
        <dbReference type="Rhea" id="RHEA-COMP:14739"/>
        <dbReference type="ChEBI" id="CHEBI:29917"/>
        <dbReference type="ChEBI" id="CHEBI:35235"/>
        <dbReference type="ChEBI" id="CHEBI:57972"/>
        <dbReference type="ChEBI" id="CHEBI:64428"/>
        <dbReference type="EC" id="2.8.1.7"/>
    </reaction>
</comment>
<organism evidence="5 6">
    <name type="scientific">Candidatus Kuenenbacteria bacterium CG22_combo_CG10-13_8_21_14_all_39_9</name>
    <dbReference type="NCBI Taxonomy" id="1974621"/>
    <lineage>
        <taxon>Bacteria</taxon>
        <taxon>Candidatus Kueneniibacteriota</taxon>
    </lineage>
</organism>
<protein>
    <submittedName>
        <fullName evidence="5">Cysteine desulfurase NifS</fullName>
    </submittedName>
</protein>
<dbReference type="PANTHER" id="PTHR11601">
    <property type="entry name" value="CYSTEINE DESULFURYLASE FAMILY MEMBER"/>
    <property type="match status" value="1"/>
</dbReference>
<dbReference type="PANTHER" id="PTHR11601:SF34">
    <property type="entry name" value="CYSTEINE DESULFURASE"/>
    <property type="match status" value="1"/>
</dbReference>
<dbReference type="InterPro" id="IPR000192">
    <property type="entry name" value="Aminotrans_V_dom"/>
</dbReference>
<name>A0A2H0D0L1_9BACT</name>
<evidence type="ECO:0000256" key="1">
    <source>
        <dbReference type="ARBA" id="ARBA00001933"/>
    </source>
</evidence>
<dbReference type="InterPro" id="IPR015421">
    <property type="entry name" value="PyrdxlP-dep_Trfase_major"/>
</dbReference>
<evidence type="ECO:0000256" key="3">
    <source>
        <dbReference type="ARBA" id="ARBA00050776"/>
    </source>
</evidence>
<dbReference type="Proteomes" id="UP000230159">
    <property type="component" value="Unassembled WGS sequence"/>
</dbReference>